<feature type="signal peptide" evidence="5">
    <location>
        <begin position="1"/>
        <end position="22"/>
    </location>
</feature>
<feature type="domain" description="Fimbrial-type adhesion" evidence="6">
    <location>
        <begin position="201"/>
        <end position="349"/>
    </location>
</feature>
<dbReference type="EMBL" id="JFHN01000075">
    <property type="protein sequence ID" value="EXU73649.1"/>
    <property type="molecule type" value="Genomic_DNA"/>
</dbReference>
<keyword evidence="4" id="KW-0281">Fimbrium</keyword>
<dbReference type="GO" id="GO:0009289">
    <property type="term" value="C:pilus"/>
    <property type="evidence" value="ECO:0007669"/>
    <property type="project" value="UniProtKB-SubCell"/>
</dbReference>
<evidence type="ECO:0000259" key="6">
    <source>
        <dbReference type="Pfam" id="PF00419"/>
    </source>
</evidence>
<comment type="subcellular location">
    <subcellularLocation>
        <location evidence="1">Fimbrium</location>
    </subcellularLocation>
</comment>
<evidence type="ECO:0000256" key="5">
    <source>
        <dbReference type="SAM" id="SignalP"/>
    </source>
</evidence>
<dbReference type="PROSITE" id="PS51257">
    <property type="entry name" value="PROKAR_LIPOPROTEIN"/>
    <property type="match status" value="1"/>
</dbReference>
<dbReference type="AlphaFoldDB" id="A0A014M6H2"/>
<comment type="similarity">
    <text evidence="2">Belongs to the fimbrial protein family.</text>
</comment>
<gene>
    <name evidence="7" type="ORF">BG55_21965</name>
</gene>
<dbReference type="InterPro" id="IPR008966">
    <property type="entry name" value="Adhesion_dom_sf"/>
</dbReference>
<dbReference type="OrthoDB" id="6623180at2"/>
<sequence>MMNIRLRLCASLLLLCSSAAWAGCALKSGSTVQATDAINLSDLLTSQDSYTETRAGSWMIPITCYALFINSNNVHYISPLANGYWIKFSDASGADRWLKLSTSNYLSPENHTNGDWILNGSTYLYTLTVTLLTEDPGITDRNYYTIATGNSATVVTMALNNANLDFTGKVPTVDEVAQVVAAGSWTNNYLGYQSLTITFNPAETTCQMPDQTITLPSVSLDMLRTGLTDGRTAFTLPVSCSNTLGGVASRSVNARLSSTDLIDSNQQIMRNASSGSSGVGVALTTATGDPVTLSTTAGADGATSLFSLARGAAIVDPTIELYAAYKIFDAAALSPGTVIATATLWFDYD</sequence>
<dbReference type="Proteomes" id="UP000019918">
    <property type="component" value="Unassembled WGS sequence"/>
</dbReference>
<dbReference type="Gene3D" id="2.60.40.1090">
    <property type="entry name" value="Fimbrial-type adhesion domain"/>
    <property type="match status" value="1"/>
</dbReference>
<organism evidence="7 8">
    <name type="scientific">Erwinia mallotivora</name>
    <dbReference type="NCBI Taxonomy" id="69222"/>
    <lineage>
        <taxon>Bacteria</taxon>
        <taxon>Pseudomonadati</taxon>
        <taxon>Pseudomonadota</taxon>
        <taxon>Gammaproteobacteria</taxon>
        <taxon>Enterobacterales</taxon>
        <taxon>Erwiniaceae</taxon>
        <taxon>Erwinia</taxon>
    </lineage>
</organism>
<evidence type="ECO:0000256" key="3">
    <source>
        <dbReference type="ARBA" id="ARBA00022729"/>
    </source>
</evidence>
<evidence type="ECO:0000313" key="7">
    <source>
        <dbReference type="EMBL" id="EXU73649.1"/>
    </source>
</evidence>
<evidence type="ECO:0000256" key="1">
    <source>
        <dbReference type="ARBA" id="ARBA00004561"/>
    </source>
</evidence>
<reference evidence="7 8" key="1">
    <citation type="submission" date="2014-02" db="EMBL/GenBank/DDBJ databases">
        <title>Draft genome of Erwinia mallotivora strain BT-MARDI, a papaya dieback pathogen.</title>
        <authorList>
            <person name="Redzuan R."/>
            <person name="Abu Bakar N."/>
            <person name="Badrun R."/>
            <person name="Mohd Raih M.F."/>
            <person name="Rozano L."/>
            <person name="Mat Amin N."/>
        </authorList>
    </citation>
    <scope>NUCLEOTIDE SEQUENCE [LARGE SCALE GENOMIC DNA]</scope>
    <source>
        <strain evidence="7 8">BT-MARDI</strain>
    </source>
</reference>
<dbReference type="InterPro" id="IPR036937">
    <property type="entry name" value="Adhesion_dom_fimbrial_sf"/>
</dbReference>
<evidence type="ECO:0000313" key="8">
    <source>
        <dbReference type="Proteomes" id="UP000019918"/>
    </source>
</evidence>
<dbReference type="PANTHER" id="PTHR33420:SF3">
    <property type="entry name" value="FIMBRIAL SUBUNIT ELFA"/>
    <property type="match status" value="1"/>
</dbReference>
<dbReference type="Pfam" id="PF00419">
    <property type="entry name" value="Fimbrial"/>
    <property type="match status" value="1"/>
</dbReference>
<dbReference type="SUPFAM" id="SSF49401">
    <property type="entry name" value="Bacterial adhesins"/>
    <property type="match status" value="1"/>
</dbReference>
<evidence type="ECO:0000256" key="2">
    <source>
        <dbReference type="ARBA" id="ARBA00006671"/>
    </source>
</evidence>
<proteinExistence type="inferred from homology"/>
<evidence type="ECO:0000256" key="4">
    <source>
        <dbReference type="ARBA" id="ARBA00023263"/>
    </source>
</evidence>
<accession>A0A014M6H2</accession>
<dbReference type="PANTHER" id="PTHR33420">
    <property type="entry name" value="FIMBRIAL SUBUNIT ELFA-RELATED"/>
    <property type="match status" value="1"/>
</dbReference>
<dbReference type="STRING" id="69222.BG55_21965"/>
<dbReference type="InterPro" id="IPR000259">
    <property type="entry name" value="Adhesion_dom_fimbrial"/>
</dbReference>
<protein>
    <recommendedName>
        <fullName evidence="6">Fimbrial-type adhesion domain-containing protein</fullName>
    </recommendedName>
</protein>
<keyword evidence="3 5" id="KW-0732">Signal</keyword>
<keyword evidence="8" id="KW-1185">Reference proteome</keyword>
<comment type="caution">
    <text evidence="7">The sequence shown here is derived from an EMBL/GenBank/DDBJ whole genome shotgun (WGS) entry which is preliminary data.</text>
</comment>
<dbReference type="PATRIC" id="fig|69222.5.peg.4486"/>
<feature type="chain" id="PRO_5001471897" description="Fimbrial-type adhesion domain-containing protein" evidence="5">
    <location>
        <begin position="23"/>
        <end position="349"/>
    </location>
</feature>
<dbReference type="GO" id="GO:0043709">
    <property type="term" value="P:cell adhesion involved in single-species biofilm formation"/>
    <property type="evidence" value="ECO:0007669"/>
    <property type="project" value="TreeGrafter"/>
</dbReference>
<dbReference type="InterPro" id="IPR050263">
    <property type="entry name" value="Bact_Fimbrial_Adh_Pro"/>
</dbReference>
<name>A0A014M6H2_9GAMM</name>
<dbReference type="RefSeq" id="WP_034941530.1">
    <property type="nucleotide sequence ID" value="NZ_JFHN01000075.1"/>
</dbReference>